<keyword evidence="1" id="KW-0614">Plasmid</keyword>
<gene>
    <name evidence="1" type="ORF">KF715C_pA1450</name>
</gene>
<dbReference type="EMBL" id="AP015030">
    <property type="protein sequence ID" value="BAW26650.1"/>
    <property type="molecule type" value="Genomic_DNA"/>
</dbReference>
<dbReference type="AlphaFoldDB" id="A0A1L7NMF8"/>
<sequence length="100" mass="11051">MLTVAQILAGAPLDAFIRHAGVHDLASFGQWLEMRRAESVRLQARFALEKRDDDELYEWVIAHAAAFSEVAINFRAASNEGDQISHALSLEPATTSDTIQ</sequence>
<dbReference type="RefSeq" id="WP_020308264.1">
    <property type="nucleotide sequence ID" value="NZ_AP015030.1"/>
</dbReference>
<accession>A0A1L7NMF8</accession>
<protein>
    <submittedName>
        <fullName evidence="1">Uncharacterized protein</fullName>
    </submittedName>
</protein>
<reference evidence="1 2" key="1">
    <citation type="submission" date="2015-11" db="EMBL/GenBank/DDBJ databases">
        <title>Complete genome sequencing of a biphenyl-degrading bacterium, Pseudomonas putida KF715 (=NBRC110667).</title>
        <authorList>
            <person name="Suenaga H."/>
            <person name="Fujihara N."/>
            <person name="Watanabe T."/>
            <person name="Hirose J."/>
            <person name="Kimura N."/>
            <person name="Yamazoe A."/>
            <person name="Hosoyama A."/>
            <person name="Shimodaira J."/>
            <person name="Furukawa K."/>
        </authorList>
    </citation>
    <scope>NUCLEOTIDE SEQUENCE [LARGE SCALE GENOMIC DNA]</scope>
    <source>
        <strain evidence="1 2">KF715</strain>
        <plasmid evidence="2">Plasmid pkf715a dna</plasmid>
    </source>
</reference>
<name>A0A1L7NMF8_PSEPU</name>
<evidence type="ECO:0000313" key="2">
    <source>
        <dbReference type="Proteomes" id="UP000218731"/>
    </source>
</evidence>
<dbReference type="Proteomes" id="UP000218731">
    <property type="component" value="Plasmid pKF715A"/>
</dbReference>
<organism evidence="1 2">
    <name type="scientific">Pseudomonas putida</name>
    <name type="common">Arthrobacter siderocapsulatus</name>
    <dbReference type="NCBI Taxonomy" id="303"/>
    <lineage>
        <taxon>Bacteria</taxon>
        <taxon>Pseudomonadati</taxon>
        <taxon>Pseudomonadota</taxon>
        <taxon>Gammaproteobacteria</taxon>
        <taxon>Pseudomonadales</taxon>
        <taxon>Pseudomonadaceae</taxon>
        <taxon>Pseudomonas</taxon>
    </lineage>
</organism>
<proteinExistence type="predicted"/>
<geneLocation type="plasmid" evidence="2">
    <name>pkf715a dna</name>
</geneLocation>
<evidence type="ECO:0000313" key="1">
    <source>
        <dbReference type="EMBL" id="BAW26650.1"/>
    </source>
</evidence>